<dbReference type="PATRIC" id="fig|1264675.3.peg.9"/>
<comment type="caution">
    <text evidence="1">The sequence shown here is derived from an EMBL/GenBank/DDBJ whole genome shotgun (WGS) entry which is preliminary data.</text>
</comment>
<dbReference type="Proteomes" id="UP000013280">
    <property type="component" value="Unassembled WGS sequence"/>
</dbReference>
<proteinExistence type="predicted"/>
<evidence type="ECO:0000313" key="2">
    <source>
        <dbReference type="Proteomes" id="UP000013280"/>
    </source>
</evidence>
<dbReference type="EMBL" id="APMQ01000001">
    <property type="protein sequence ID" value="ENZ79594.1"/>
    <property type="molecule type" value="Genomic_DNA"/>
</dbReference>
<name>R0EBX8_RALPI</name>
<dbReference type="RefSeq" id="WP_004625985.1">
    <property type="nucleotide sequence ID" value="NZ_APMQ01000001.1"/>
</dbReference>
<dbReference type="PROSITE" id="PS51257">
    <property type="entry name" value="PROKAR_LIPOPROTEIN"/>
    <property type="match status" value="1"/>
</dbReference>
<sequence precursor="true">MSQVRRLIDLMACVTTFALLSACSPSPEQVAKEVKTMFQNRLSSEAGMADLHATVSTVTLIRDQGNRYGGVATVNVDGKAHEVPIKVLADGKSVMYEADSASMGFLLEAQMKKLFPVQKPAQAATAPSHDDAVPDDVAHLIAQEDLLNQACRGGSGDSPTTASSCDARDATYKAIRARGWCWGHKDDTGADRRWVKCAPGDA</sequence>
<evidence type="ECO:0000313" key="1">
    <source>
        <dbReference type="EMBL" id="ENZ79594.1"/>
    </source>
</evidence>
<dbReference type="AlphaFoldDB" id="R0EBX8"/>
<organism evidence="1 2">
    <name type="scientific">Ralstonia pickettii OR214</name>
    <dbReference type="NCBI Taxonomy" id="1264675"/>
    <lineage>
        <taxon>Bacteria</taxon>
        <taxon>Pseudomonadati</taxon>
        <taxon>Pseudomonadota</taxon>
        <taxon>Betaproteobacteria</taxon>
        <taxon>Burkholderiales</taxon>
        <taxon>Burkholderiaceae</taxon>
        <taxon>Ralstonia</taxon>
    </lineage>
</organism>
<accession>R0EBX8</accession>
<evidence type="ECO:0008006" key="3">
    <source>
        <dbReference type="Google" id="ProtNLM"/>
    </source>
</evidence>
<reference evidence="1 2" key="1">
    <citation type="journal article" date="2013" name="Genome Announc.">
        <title>Draft Genome Sequence for Ralstonia sp. Strain OR214, a Bacterium with Potential for Bioremediation.</title>
        <authorList>
            <person name="Utturkar S.M."/>
            <person name="Bollmann A."/>
            <person name="Brzoska R.M."/>
            <person name="Klingeman D.M."/>
            <person name="Epstein S.E."/>
            <person name="Palumbo A.V."/>
            <person name="Brown S.D."/>
        </authorList>
    </citation>
    <scope>NUCLEOTIDE SEQUENCE [LARGE SCALE GENOMIC DNA]</scope>
    <source>
        <strain evidence="1 2">OR214</strain>
    </source>
</reference>
<gene>
    <name evidence="1" type="ORF">OR214_00010</name>
</gene>
<protein>
    <recommendedName>
        <fullName evidence="3">Lipoprotein</fullName>
    </recommendedName>
</protein>